<dbReference type="Gene3D" id="2.130.10.120">
    <property type="entry name" value="Prolyl oligopeptidase, N-terminal domain"/>
    <property type="match status" value="1"/>
</dbReference>
<dbReference type="SUPFAM" id="SSF50993">
    <property type="entry name" value="Peptidase/esterase 'gauge' domain"/>
    <property type="match status" value="1"/>
</dbReference>
<dbReference type="Pfam" id="PF00326">
    <property type="entry name" value="Peptidase_S9"/>
    <property type="match status" value="1"/>
</dbReference>
<dbReference type="InterPro" id="IPR002470">
    <property type="entry name" value="Peptidase_S9A"/>
</dbReference>
<dbReference type="STRING" id="56689.GCA_001291445_04119"/>
<dbReference type="GO" id="GO:0070012">
    <property type="term" value="F:oligopeptidase activity"/>
    <property type="evidence" value="ECO:0007669"/>
    <property type="project" value="TreeGrafter"/>
</dbReference>
<dbReference type="InterPro" id="IPR029058">
    <property type="entry name" value="AB_hydrolase_fold"/>
</dbReference>
<dbReference type="PRINTS" id="PR00862">
    <property type="entry name" value="PROLIGOPTASE"/>
</dbReference>
<organism evidence="7 8">
    <name type="scientific">Mycolicibacterium mucogenicum</name>
    <name type="common">Mycobacterium mucogenicum</name>
    <dbReference type="NCBI Taxonomy" id="56689"/>
    <lineage>
        <taxon>Bacteria</taxon>
        <taxon>Bacillati</taxon>
        <taxon>Actinomycetota</taxon>
        <taxon>Actinomycetes</taxon>
        <taxon>Mycobacteriales</taxon>
        <taxon>Mycobacteriaceae</taxon>
        <taxon>Mycolicibacterium</taxon>
    </lineage>
</organism>
<dbReference type="GO" id="GO:0004252">
    <property type="term" value="F:serine-type endopeptidase activity"/>
    <property type="evidence" value="ECO:0007669"/>
    <property type="project" value="InterPro"/>
</dbReference>
<evidence type="ECO:0000256" key="2">
    <source>
        <dbReference type="ARBA" id="ARBA00022801"/>
    </source>
</evidence>
<evidence type="ECO:0000256" key="1">
    <source>
        <dbReference type="ARBA" id="ARBA00022670"/>
    </source>
</evidence>
<dbReference type="Gene3D" id="3.40.50.1820">
    <property type="entry name" value="alpha/beta hydrolase"/>
    <property type="match status" value="1"/>
</dbReference>
<comment type="caution">
    <text evidence="7">The sequence shown here is derived from an EMBL/GenBank/DDBJ whole genome shotgun (WGS) entry which is preliminary data.</text>
</comment>
<dbReference type="EMBL" id="LZLC01000202">
    <property type="protein sequence ID" value="OBJ38318.1"/>
    <property type="molecule type" value="Genomic_DNA"/>
</dbReference>
<evidence type="ECO:0000313" key="7">
    <source>
        <dbReference type="EMBL" id="OBJ38318.1"/>
    </source>
</evidence>
<keyword evidence="3" id="KW-0720">Serine protease</keyword>
<dbReference type="PANTHER" id="PTHR42881">
    <property type="entry name" value="PROLYL ENDOPEPTIDASE"/>
    <property type="match status" value="1"/>
</dbReference>
<feature type="domain" description="Peptidase S9 prolyl oligopeptidase catalytic" evidence="5">
    <location>
        <begin position="500"/>
        <end position="701"/>
    </location>
</feature>
<evidence type="ECO:0000256" key="3">
    <source>
        <dbReference type="ARBA" id="ARBA00022825"/>
    </source>
</evidence>
<dbReference type="GO" id="GO:0006508">
    <property type="term" value="P:proteolysis"/>
    <property type="evidence" value="ECO:0007669"/>
    <property type="project" value="UniProtKB-KW"/>
</dbReference>
<sequence>MSSESVASEDPVAPLAPGEDPVAPLAPGEDPVAPLAPGEDPYLWLEDVTGDDALAWVRAHNEPTIAEFGGERFEQMRADALEVMDTDARIPYVRRRGEFLYNYWRDAENPRGLWRRTTLDSYRTDAPEWDVLIDLDKLAADEDENWVWAGADVIEPGLNLALIALSRGGADATVVREFDMETRQFVEDGFNLPEAKSSVSWETPDTVLVGTDFGPGAMTESGYPRIVKRWHRGQPVSEAVTIFEGAASDVSVGAGYDSTPGFERLLVSQSTDFFNRERYEVRGDELVRIDVPTDAAISIHREWLLIRPRAEWTVGETTYAAGTLLAARYDDYLAGNRDLSVVFEPDDHSSMQNFAWTRDRLLLQTLVDVIGHIELVTPGTWEREDIPGVPKHATTVIVDVDEYGDEIFLDSSGFDSPSRLLWGHAGGEVTEIKRAPGFFDASEVEVSQHFATSADGTRIPYFVVGQRGVTEPRKTLLSGYGGFESSLLPGYAGVLGRLWLTQGGTYVEANIRGGGEYGPRWHTQAMREGRHLVYEDFAAVAADLVRRGITTVEQLAAEGGSNGGLLMGVMLTRYPELFGALVCSVPLLDMKRYHLLLAGASWVAEYGDPDNPDDWEFISKYSPYQNISADRKYPALLMTTSTRDDRVHPGHARKMTAALEAVGHRVHYYENIEGGHGGAADNSQAAFKAALVYSFLERTVGS</sequence>
<keyword evidence="1" id="KW-0645">Protease</keyword>
<evidence type="ECO:0000259" key="6">
    <source>
        <dbReference type="Pfam" id="PF02897"/>
    </source>
</evidence>
<dbReference type="InterPro" id="IPR001375">
    <property type="entry name" value="Peptidase_S9_cat"/>
</dbReference>
<dbReference type="GO" id="GO:0005829">
    <property type="term" value="C:cytosol"/>
    <property type="evidence" value="ECO:0007669"/>
    <property type="project" value="TreeGrafter"/>
</dbReference>
<accession>A0A1A3GSJ0</accession>
<feature type="region of interest" description="Disordered" evidence="4">
    <location>
        <begin position="1"/>
        <end position="38"/>
    </location>
</feature>
<keyword evidence="2" id="KW-0378">Hydrolase</keyword>
<evidence type="ECO:0000313" key="8">
    <source>
        <dbReference type="Proteomes" id="UP000093898"/>
    </source>
</evidence>
<feature type="domain" description="Peptidase S9A N-terminal" evidence="6">
    <location>
        <begin position="39"/>
        <end position="259"/>
    </location>
</feature>
<name>A0A1A3GSJ0_MYCMU</name>
<evidence type="ECO:0000256" key="4">
    <source>
        <dbReference type="SAM" id="MobiDB-lite"/>
    </source>
</evidence>
<reference evidence="7 8" key="1">
    <citation type="submission" date="2016-06" db="EMBL/GenBank/DDBJ databases">
        <authorList>
            <person name="Kjaerup R.B."/>
            <person name="Dalgaard T.S."/>
            <person name="Juul-Madsen H.R."/>
        </authorList>
    </citation>
    <scope>NUCLEOTIDE SEQUENCE [LARGE SCALE GENOMIC DNA]</scope>
    <source>
        <strain evidence="7 8">1127319.6</strain>
    </source>
</reference>
<dbReference type="AlphaFoldDB" id="A0A1A3GSJ0"/>
<evidence type="ECO:0000259" key="5">
    <source>
        <dbReference type="Pfam" id="PF00326"/>
    </source>
</evidence>
<dbReference type="InterPro" id="IPR023302">
    <property type="entry name" value="Pept_S9A_N"/>
</dbReference>
<dbReference type="Proteomes" id="UP000093898">
    <property type="component" value="Unassembled WGS sequence"/>
</dbReference>
<dbReference type="PANTHER" id="PTHR42881:SF13">
    <property type="entry name" value="PROLYL ENDOPEPTIDASE"/>
    <property type="match status" value="1"/>
</dbReference>
<gene>
    <name evidence="7" type="ORF">A5630_30080</name>
</gene>
<dbReference type="Pfam" id="PF02897">
    <property type="entry name" value="Peptidase_S9_N"/>
    <property type="match status" value="1"/>
</dbReference>
<dbReference type="InterPro" id="IPR051167">
    <property type="entry name" value="Prolyl_oligopep/macrocyclase"/>
</dbReference>
<dbReference type="RefSeq" id="WP_064984323.1">
    <property type="nucleotide sequence ID" value="NZ_LZLC01000202.1"/>
</dbReference>
<proteinExistence type="predicted"/>
<protein>
    <submittedName>
        <fullName evidence="7">Prolyl oligopeptidase</fullName>
    </submittedName>
</protein>
<dbReference type="SUPFAM" id="SSF53474">
    <property type="entry name" value="alpha/beta-Hydrolases"/>
    <property type="match status" value="1"/>
</dbReference>